<dbReference type="EC" id="2.7.13.3" evidence="2"/>
<comment type="catalytic activity">
    <reaction evidence="1">
        <text>ATP + protein L-histidine = ADP + protein N-phospho-L-histidine.</text>
        <dbReference type="EC" id="2.7.13.3"/>
    </reaction>
</comment>
<dbReference type="SMART" id="SM00387">
    <property type="entry name" value="HATPase_c"/>
    <property type="match status" value="1"/>
</dbReference>
<evidence type="ECO:0000256" key="4">
    <source>
        <dbReference type="ARBA" id="ARBA00022679"/>
    </source>
</evidence>
<keyword evidence="4" id="KW-0808">Transferase</keyword>
<evidence type="ECO:0000259" key="6">
    <source>
        <dbReference type="PROSITE" id="PS50109"/>
    </source>
</evidence>
<dbReference type="Proteomes" id="UP000030652">
    <property type="component" value="Unassembled WGS sequence"/>
</dbReference>
<gene>
    <name evidence="7" type="ORF">SCABRO_01220</name>
</gene>
<dbReference type="InterPro" id="IPR036890">
    <property type="entry name" value="HATPase_C_sf"/>
</dbReference>
<dbReference type="AlphaFoldDB" id="A0A0B0EPF9"/>
<comment type="caution">
    <text evidence="7">The sequence shown here is derived from an EMBL/GenBank/DDBJ whole genome shotgun (WGS) entry which is preliminary data.</text>
</comment>
<dbReference type="InterPro" id="IPR004358">
    <property type="entry name" value="Sig_transdc_His_kin-like_C"/>
</dbReference>
<dbReference type="PANTHER" id="PTHR43547">
    <property type="entry name" value="TWO-COMPONENT HISTIDINE KINASE"/>
    <property type="match status" value="1"/>
</dbReference>
<keyword evidence="3" id="KW-0597">Phosphoprotein</keyword>
<evidence type="ECO:0000256" key="5">
    <source>
        <dbReference type="ARBA" id="ARBA00022777"/>
    </source>
</evidence>
<accession>A0A0B0EPF9</accession>
<dbReference type="PANTHER" id="PTHR43547:SF2">
    <property type="entry name" value="HYBRID SIGNAL TRANSDUCTION HISTIDINE KINASE C"/>
    <property type="match status" value="1"/>
</dbReference>
<organism evidence="7 8">
    <name type="scientific">Candidatus Scalindua brodae</name>
    <dbReference type="NCBI Taxonomy" id="237368"/>
    <lineage>
        <taxon>Bacteria</taxon>
        <taxon>Pseudomonadati</taxon>
        <taxon>Planctomycetota</taxon>
        <taxon>Candidatus Brocadiia</taxon>
        <taxon>Candidatus Brocadiales</taxon>
        <taxon>Candidatus Scalinduaceae</taxon>
        <taxon>Candidatus Scalindua</taxon>
    </lineage>
</organism>
<dbReference type="InterPro" id="IPR003594">
    <property type="entry name" value="HATPase_dom"/>
</dbReference>
<evidence type="ECO:0000256" key="1">
    <source>
        <dbReference type="ARBA" id="ARBA00000085"/>
    </source>
</evidence>
<dbReference type="EMBL" id="JRYO01000082">
    <property type="protein sequence ID" value="KHE93013.1"/>
    <property type="molecule type" value="Genomic_DNA"/>
</dbReference>
<evidence type="ECO:0000256" key="2">
    <source>
        <dbReference type="ARBA" id="ARBA00012438"/>
    </source>
</evidence>
<reference evidence="7 8" key="1">
    <citation type="submission" date="2014-10" db="EMBL/GenBank/DDBJ databases">
        <title>Draft genome of anammox bacterium scalindua brodae, obtained using differential coverage binning of sequence data from two enrichment reactors.</title>
        <authorList>
            <person name="Speth D.R."/>
            <person name="Russ L."/>
            <person name="Kartal B."/>
            <person name="Op den Camp H.J."/>
            <person name="Dutilh B.E."/>
            <person name="Jetten M.S."/>
        </authorList>
    </citation>
    <scope>NUCLEOTIDE SEQUENCE [LARGE SCALE GENOMIC DNA]</scope>
    <source>
        <strain evidence="7">RU1</strain>
    </source>
</reference>
<feature type="domain" description="Histidine kinase" evidence="6">
    <location>
        <begin position="1"/>
        <end position="116"/>
    </location>
</feature>
<evidence type="ECO:0000313" key="8">
    <source>
        <dbReference type="Proteomes" id="UP000030652"/>
    </source>
</evidence>
<evidence type="ECO:0000313" key="7">
    <source>
        <dbReference type="EMBL" id="KHE93013.1"/>
    </source>
</evidence>
<keyword evidence="5" id="KW-0418">Kinase</keyword>
<sequence length="130" mass="14268">MDIDSDRINQVINNLITNAMKYSAPNTEIILSVEVIDKEAVVSVIDQGQGIHPDDLNKLFKMFGKTRGKPTANEKSTGLGLVICKHVVEAHDGRIWVESEGIAKGSTFKFTLPLKLKESGQEEMALSLNS</sequence>
<dbReference type="GO" id="GO:0000155">
    <property type="term" value="F:phosphorelay sensor kinase activity"/>
    <property type="evidence" value="ECO:0007669"/>
    <property type="project" value="TreeGrafter"/>
</dbReference>
<dbReference type="SUPFAM" id="SSF55874">
    <property type="entry name" value="ATPase domain of HSP90 chaperone/DNA topoisomerase II/histidine kinase"/>
    <property type="match status" value="1"/>
</dbReference>
<proteinExistence type="predicted"/>
<evidence type="ECO:0000256" key="3">
    <source>
        <dbReference type="ARBA" id="ARBA00022553"/>
    </source>
</evidence>
<name>A0A0B0EPF9_9BACT</name>
<dbReference type="InterPro" id="IPR005467">
    <property type="entry name" value="His_kinase_dom"/>
</dbReference>
<dbReference type="Pfam" id="PF02518">
    <property type="entry name" value="HATPase_c"/>
    <property type="match status" value="1"/>
</dbReference>
<dbReference type="PRINTS" id="PR00344">
    <property type="entry name" value="BCTRLSENSOR"/>
</dbReference>
<dbReference type="PROSITE" id="PS50109">
    <property type="entry name" value="HIS_KIN"/>
    <property type="match status" value="1"/>
</dbReference>
<dbReference type="eggNOG" id="COG5002">
    <property type="taxonomic scope" value="Bacteria"/>
</dbReference>
<dbReference type="FunFam" id="3.30.565.10:FF:000006">
    <property type="entry name" value="Sensor histidine kinase WalK"/>
    <property type="match status" value="1"/>
</dbReference>
<dbReference type="Gene3D" id="3.30.565.10">
    <property type="entry name" value="Histidine kinase-like ATPase, C-terminal domain"/>
    <property type="match status" value="1"/>
</dbReference>
<protein>
    <recommendedName>
        <fullName evidence="2">histidine kinase</fullName>
        <ecNumber evidence="2">2.7.13.3</ecNumber>
    </recommendedName>
</protein>